<proteinExistence type="predicted"/>
<protein>
    <submittedName>
        <fullName evidence="1">Uncharacterized protein</fullName>
    </submittedName>
</protein>
<name>A0A2R6XG16_MARPO</name>
<dbReference type="EMBL" id="KZ772688">
    <property type="protein sequence ID" value="PTQ45051.1"/>
    <property type="molecule type" value="Genomic_DNA"/>
</dbReference>
<dbReference type="EMBL" id="KZ772688">
    <property type="protein sequence ID" value="PTQ45052.1"/>
    <property type="molecule type" value="Genomic_DNA"/>
</dbReference>
<sequence length="122" mass="13678">MVRRLLHQRVNIAQPIVNIAQQIRKIGWRPSSGHSFFKPCFAYHGFSIQLFKQVNQMNLALQAGSRFGTTVSPMLNFVLASRYGATTQPFTVSSRVFALVPVPRSSPQSTILLLSLTLQQFS</sequence>
<dbReference type="Proteomes" id="UP000244005">
    <property type="component" value="Unassembled WGS sequence"/>
</dbReference>
<accession>A0A2R6XG16</accession>
<gene>
    <name evidence="1" type="ORF">MARPO_0016s0106</name>
</gene>
<dbReference type="Gramene" id="Mp6g10650.1">
    <property type="protein sequence ID" value="Mp6g10650.1.cds"/>
    <property type="gene ID" value="Mp6g10650"/>
</dbReference>
<reference evidence="2" key="1">
    <citation type="journal article" date="2017" name="Cell">
        <title>Insights into land plant evolution garnered from the Marchantia polymorpha genome.</title>
        <authorList>
            <person name="Bowman J.L."/>
            <person name="Kohchi T."/>
            <person name="Yamato K.T."/>
            <person name="Jenkins J."/>
            <person name="Shu S."/>
            <person name="Ishizaki K."/>
            <person name="Yamaoka S."/>
            <person name="Nishihama R."/>
            <person name="Nakamura Y."/>
            <person name="Berger F."/>
            <person name="Adam C."/>
            <person name="Aki S.S."/>
            <person name="Althoff F."/>
            <person name="Araki T."/>
            <person name="Arteaga-Vazquez M.A."/>
            <person name="Balasubrmanian S."/>
            <person name="Barry K."/>
            <person name="Bauer D."/>
            <person name="Boehm C.R."/>
            <person name="Briginshaw L."/>
            <person name="Caballero-Perez J."/>
            <person name="Catarino B."/>
            <person name="Chen F."/>
            <person name="Chiyoda S."/>
            <person name="Chovatia M."/>
            <person name="Davies K.M."/>
            <person name="Delmans M."/>
            <person name="Demura T."/>
            <person name="Dierschke T."/>
            <person name="Dolan L."/>
            <person name="Dorantes-Acosta A.E."/>
            <person name="Eklund D.M."/>
            <person name="Florent S.N."/>
            <person name="Flores-Sandoval E."/>
            <person name="Fujiyama A."/>
            <person name="Fukuzawa H."/>
            <person name="Galik B."/>
            <person name="Grimanelli D."/>
            <person name="Grimwood J."/>
            <person name="Grossniklaus U."/>
            <person name="Hamada T."/>
            <person name="Haseloff J."/>
            <person name="Hetherington A.J."/>
            <person name="Higo A."/>
            <person name="Hirakawa Y."/>
            <person name="Hundley H.N."/>
            <person name="Ikeda Y."/>
            <person name="Inoue K."/>
            <person name="Inoue S.I."/>
            <person name="Ishida S."/>
            <person name="Jia Q."/>
            <person name="Kakita M."/>
            <person name="Kanazawa T."/>
            <person name="Kawai Y."/>
            <person name="Kawashima T."/>
            <person name="Kennedy M."/>
            <person name="Kinose K."/>
            <person name="Kinoshita T."/>
            <person name="Kohara Y."/>
            <person name="Koide E."/>
            <person name="Komatsu K."/>
            <person name="Kopischke S."/>
            <person name="Kubo M."/>
            <person name="Kyozuka J."/>
            <person name="Lagercrantz U."/>
            <person name="Lin S.S."/>
            <person name="Lindquist E."/>
            <person name="Lipzen A.M."/>
            <person name="Lu C.W."/>
            <person name="De Luna E."/>
            <person name="Martienssen R.A."/>
            <person name="Minamino N."/>
            <person name="Mizutani M."/>
            <person name="Mizutani M."/>
            <person name="Mochizuki N."/>
            <person name="Monte I."/>
            <person name="Mosher R."/>
            <person name="Nagasaki H."/>
            <person name="Nakagami H."/>
            <person name="Naramoto S."/>
            <person name="Nishitani K."/>
            <person name="Ohtani M."/>
            <person name="Okamoto T."/>
            <person name="Okumura M."/>
            <person name="Phillips J."/>
            <person name="Pollak B."/>
            <person name="Reinders A."/>
            <person name="Rovekamp M."/>
            <person name="Sano R."/>
            <person name="Sawa S."/>
            <person name="Schmid M.W."/>
            <person name="Shirakawa M."/>
            <person name="Solano R."/>
            <person name="Spunde A."/>
            <person name="Suetsugu N."/>
            <person name="Sugano S."/>
            <person name="Sugiyama A."/>
            <person name="Sun R."/>
            <person name="Suzuki Y."/>
            <person name="Takenaka M."/>
            <person name="Takezawa D."/>
            <person name="Tomogane H."/>
            <person name="Tsuzuki M."/>
            <person name="Ueda T."/>
            <person name="Umeda M."/>
            <person name="Ward J.M."/>
            <person name="Watanabe Y."/>
            <person name="Yazaki K."/>
            <person name="Yokoyama R."/>
            <person name="Yoshitake Y."/>
            <person name="Yotsui I."/>
            <person name="Zachgo S."/>
            <person name="Schmutz J."/>
        </authorList>
    </citation>
    <scope>NUCLEOTIDE SEQUENCE [LARGE SCALE GENOMIC DNA]</scope>
    <source>
        <strain evidence="2">Tak-1</strain>
    </source>
</reference>
<dbReference type="AlphaFoldDB" id="A0A2R6XG16"/>
<keyword evidence="2" id="KW-1185">Reference proteome</keyword>
<dbReference type="EMBL" id="KZ772688">
    <property type="protein sequence ID" value="PTQ45053.1"/>
    <property type="molecule type" value="Genomic_DNA"/>
</dbReference>
<organism evidence="1 2">
    <name type="scientific">Marchantia polymorpha</name>
    <name type="common">Common liverwort</name>
    <name type="synonym">Marchantia aquatica</name>
    <dbReference type="NCBI Taxonomy" id="3197"/>
    <lineage>
        <taxon>Eukaryota</taxon>
        <taxon>Viridiplantae</taxon>
        <taxon>Streptophyta</taxon>
        <taxon>Embryophyta</taxon>
        <taxon>Marchantiophyta</taxon>
        <taxon>Marchantiopsida</taxon>
        <taxon>Marchantiidae</taxon>
        <taxon>Marchantiales</taxon>
        <taxon>Marchantiaceae</taxon>
        <taxon>Marchantia</taxon>
    </lineage>
</organism>
<evidence type="ECO:0000313" key="1">
    <source>
        <dbReference type="EMBL" id="PTQ45050.1"/>
    </source>
</evidence>
<dbReference type="Gramene" id="Mp6g10650.2">
    <property type="protein sequence ID" value="Mp6g10650.2.cds"/>
    <property type="gene ID" value="Mp6g10650"/>
</dbReference>
<dbReference type="Gramene" id="Mp6g10650.3">
    <property type="protein sequence ID" value="Mp6g10650.3.cds"/>
    <property type="gene ID" value="Mp6g10650"/>
</dbReference>
<dbReference type="EMBL" id="KZ772688">
    <property type="protein sequence ID" value="PTQ45050.1"/>
    <property type="molecule type" value="Genomic_DNA"/>
</dbReference>
<reference evidence="1" key="2">
    <citation type="submission" date="2017-12" db="EMBL/GenBank/DDBJ databases">
        <title>WGS assembly of Marchantia polymorpha.</title>
        <authorList>
            <person name="Bowman J.L."/>
            <person name="Kohchi T."/>
            <person name="Yamato K.T."/>
            <person name="Jenkins J."/>
            <person name="Shu S."/>
            <person name="Ishizaki K."/>
            <person name="Yamaoka S."/>
            <person name="Nishihama R."/>
            <person name="Nakamura Y."/>
            <person name="Berger F."/>
            <person name="Adam C."/>
            <person name="Aki S.S."/>
            <person name="Althoff F."/>
            <person name="Araki T."/>
            <person name="Arteaga-Vazquez M.A."/>
            <person name="Balasubrmanian S."/>
            <person name="Bauer D."/>
            <person name="Boehm C.R."/>
            <person name="Briginshaw L."/>
            <person name="Caballero-Perez J."/>
            <person name="Catarino B."/>
            <person name="Chen F."/>
            <person name="Chiyoda S."/>
            <person name="Chovatia M."/>
            <person name="Davies K.M."/>
            <person name="Delmans M."/>
            <person name="Demura T."/>
            <person name="Dierschke T."/>
            <person name="Dolan L."/>
            <person name="Dorantes-Acosta A.E."/>
            <person name="Eklund D.M."/>
            <person name="Florent S.N."/>
            <person name="Flores-Sandoval E."/>
            <person name="Fujiyama A."/>
            <person name="Fukuzawa H."/>
            <person name="Galik B."/>
            <person name="Grimanelli D."/>
            <person name="Grimwood J."/>
            <person name="Grossniklaus U."/>
            <person name="Hamada T."/>
            <person name="Haseloff J."/>
            <person name="Hetherington A.J."/>
            <person name="Higo A."/>
            <person name="Hirakawa Y."/>
            <person name="Hundley H.N."/>
            <person name="Ikeda Y."/>
            <person name="Inoue K."/>
            <person name="Inoue S."/>
            <person name="Ishida S."/>
            <person name="Jia Q."/>
            <person name="Kakita M."/>
            <person name="Kanazawa T."/>
            <person name="Kawai Y."/>
            <person name="Kawashima T."/>
            <person name="Kennedy M."/>
            <person name="Kinose K."/>
            <person name="Kinoshita T."/>
            <person name="Kohara Y."/>
            <person name="Koide E."/>
            <person name="Komatsu K."/>
            <person name="Kopischke S."/>
            <person name="Kubo M."/>
            <person name="Kyozuka J."/>
            <person name="Lagercrantz U."/>
            <person name="Lin S.S."/>
            <person name="Lindquist E."/>
            <person name="Lipzen A.M."/>
            <person name="Lu C."/>
            <person name="Luna E.D."/>
            <person name="Martienssen R.A."/>
            <person name="Minamino N."/>
            <person name="Mizutani M."/>
            <person name="Mizutani M."/>
            <person name="Mochizuki N."/>
            <person name="Monte I."/>
            <person name="Mosher R."/>
            <person name="Nagasaki H."/>
            <person name="Nakagami H."/>
            <person name="Naramoto S."/>
            <person name="Nishitani K."/>
            <person name="Ohtani M."/>
            <person name="Okamoto T."/>
            <person name="Okumura M."/>
            <person name="Phillips J."/>
            <person name="Pollak B."/>
            <person name="Reinders A."/>
            <person name="Roevekamp M."/>
            <person name="Sano R."/>
            <person name="Sawa S."/>
            <person name="Schmid M.W."/>
            <person name="Shirakawa M."/>
            <person name="Solano R."/>
            <person name="Spunde A."/>
            <person name="Suetsugu N."/>
            <person name="Sugano S."/>
            <person name="Sugiyama A."/>
            <person name="Sun R."/>
            <person name="Suzuki Y."/>
            <person name="Takenaka M."/>
            <person name="Takezawa D."/>
            <person name="Tomogane H."/>
            <person name="Tsuzuki M."/>
            <person name="Ueda T."/>
            <person name="Umeda M."/>
            <person name="Ward J.M."/>
            <person name="Watanabe Y."/>
            <person name="Yazaki K."/>
            <person name="Yokoyama R."/>
            <person name="Yoshitake Y."/>
            <person name="Yotsui I."/>
            <person name="Zachgo S."/>
            <person name="Schmutz J."/>
        </authorList>
    </citation>
    <scope>NUCLEOTIDE SEQUENCE [LARGE SCALE GENOMIC DNA]</scope>
    <source>
        <strain evidence="1">Tak-1</strain>
    </source>
</reference>
<dbReference type="Gramene" id="Mp6g10650.4">
    <property type="protein sequence ID" value="Mp6g10650.4.cds"/>
    <property type="gene ID" value="Mp6g10650"/>
</dbReference>
<evidence type="ECO:0000313" key="2">
    <source>
        <dbReference type="Proteomes" id="UP000244005"/>
    </source>
</evidence>